<feature type="coiled-coil region" evidence="1">
    <location>
        <begin position="338"/>
        <end position="395"/>
    </location>
</feature>
<sequence length="527" mass="60156">MGTPLTGILTNTVSHDEDDAVERIANHHQQQEQLNAQTPDDIASTPQHKQRTAEDDDASLPSVPSLPSPYSPPSHSLMSATEEWMMRRRSRTNATDSLNYHRKTQTKNHNQTANNNDNKPPDLIHTTSSSWHEDDDDEDEEDPILMQQKQTLQKQKAECQKLSKENHELKHQLQKQTHTLLQRSRDHEQRQKALQQKWQSALLQLDKAKAMNHELKTNFQKQLQQVQVQADDWQQQYQQLQEQHQQQQSRRGKHVKEPVDAACQTDIIPATTRSPQNAVACQTESPKYACSSIACQTDEIPAVPAIDAGTQTDPTQFASTLEERLGRIRDAAERAALVQEHQTALQQLQTTHDEEMERVEKRHEAALAQVVQQARQHVQEQVTEYQQKLEQQHATKLAALEAKHQAELFRIRQEYEKSANVAEEVMRAAVSEANTTAQQLQREMEARAALEKQLEQIQRQQHDHSHERQLLLSIQEECNAIFNRQRGVISSKPAAVSPLKKSESTTWAEADRTLGDLEALVASLTKK</sequence>
<proteinExistence type="predicted"/>
<accession>A0A1Z5KNI3</accession>
<keyword evidence="1" id="KW-0175">Coiled coil</keyword>
<evidence type="ECO:0000256" key="1">
    <source>
        <dbReference type="SAM" id="Coils"/>
    </source>
</evidence>
<reference evidence="3 4" key="1">
    <citation type="journal article" date="2015" name="Plant Cell">
        <title>Oil accumulation by the oleaginous diatom Fistulifera solaris as revealed by the genome and transcriptome.</title>
        <authorList>
            <person name="Tanaka T."/>
            <person name="Maeda Y."/>
            <person name="Veluchamy A."/>
            <person name="Tanaka M."/>
            <person name="Abida H."/>
            <person name="Marechal E."/>
            <person name="Bowler C."/>
            <person name="Muto M."/>
            <person name="Sunaga Y."/>
            <person name="Tanaka M."/>
            <person name="Yoshino T."/>
            <person name="Taniguchi T."/>
            <person name="Fukuda Y."/>
            <person name="Nemoto M."/>
            <person name="Matsumoto M."/>
            <person name="Wong P.S."/>
            <person name="Aburatani S."/>
            <person name="Fujibuchi W."/>
        </authorList>
    </citation>
    <scope>NUCLEOTIDE SEQUENCE [LARGE SCALE GENOMIC DNA]</scope>
    <source>
        <strain evidence="3 4">JPCC DA0580</strain>
    </source>
</reference>
<evidence type="ECO:0000313" key="4">
    <source>
        <dbReference type="Proteomes" id="UP000198406"/>
    </source>
</evidence>
<dbReference type="AlphaFoldDB" id="A0A1Z5KNI3"/>
<feature type="region of interest" description="Disordered" evidence="2">
    <location>
        <begin position="167"/>
        <end position="194"/>
    </location>
</feature>
<dbReference type="OrthoDB" id="57219at2759"/>
<feature type="coiled-coil region" evidence="1">
    <location>
        <begin position="205"/>
        <end position="257"/>
    </location>
</feature>
<dbReference type="Proteomes" id="UP000198406">
    <property type="component" value="Unassembled WGS sequence"/>
</dbReference>
<gene>
    <name evidence="3" type="ORF">FisN_23Hh046</name>
</gene>
<feature type="compositionally biased region" description="Polar residues" evidence="2">
    <location>
        <begin position="27"/>
        <end position="38"/>
    </location>
</feature>
<feature type="coiled-coil region" evidence="1">
    <location>
        <begin position="423"/>
        <end position="467"/>
    </location>
</feature>
<keyword evidence="4" id="KW-1185">Reference proteome</keyword>
<name>A0A1Z5KNI3_FISSO</name>
<evidence type="ECO:0000256" key="2">
    <source>
        <dbReference type="SAM" id="MobiDB-lite"/>
    </source>
</evidence>
<dbReference type="InParanoid" id="A0A1Z5KNI3"/>
<feature type="region of interest" description="Disordered" evidence="2">
    <location>
        <begin position="25"/>
        <end position="140"/>
    </location>
</feature>
<dbReference type="EMBL" id="BDSP01000257">
    <property type="protein sequence ID" value="GAX27488.1"/>
    <property type="molecule type" value="Genomic_DNA"/>
</dbReference>
<organism evidence="3 4">
    <name type="scientific">Fistulifera solaris</name>
    <name type="common">Oleaginous diatom</name>
    <dbReference type="NCBI Taxonomy" id="1519565"/>
    <lineage>
        <taxon>Eukaryota</taxon>
        <taxon>Sar</taxon>
        <taxon>Stramenopiles</taxon>
        <taxon>Ochrophyta</taxon>
        <taxon>Bacillariophyta</taxon>
        <taxon>Bacillariophyceae</taxon>
        <taxon>Bacillariophycidae</taxon>
        <taxon>Naviculales</taxon>
        <taxon>Naviculaceae</taxon>
        <taxon>Fistulifera</taxon>
    </lineage>
</organism>
<feature type="compositionally biased region" description="Polar residues" evidence="2">
    <location>
        <begin position="107"/>
        <end position="118"/>
    </location>
</feature>
<evidence type="ECO:0000313" key="3">
    <source>
        <dbReference type="EMBL" id="GAX27488.1"/>
    </source>
</evidence>
<protein>
    <submittedName>
        <fullName evidence="3">Uncharacterized protein</fullName>
    </submittedName>
</protein>
<comment type="caution">
    <text evidence="3">The sequence shown here is derived from an EMBL/GenBank/DDBJ whole genome shotgun (WGS) entry which is preliminary data.</text>
</comment>